<dbReference type="InterPro" id="IPR016047">
    <property type="entry name" value="M23ase_b-sheet_dom"/>
</dbReference>
<dbReference type="EMBL" id="VFML01000001">
    <property type="protein sequence ID" value="TQJ04354.1"/>
    <property type="molecule type" value="Genomic_DNA"/>
</dbReference>
<dbReference type="CDD" id="cd12797">
    <property type="entry name" value="M23_peptidase"/>
    <property type="match status" value="1"/>
</dbReference>
<sequence length="321" mass="32983">MRRFLIPVVGVVVGALTALGLPGAAGAAASPLSPVPTVSAASWPLVQDGHQGTNVRTVQHLVTQHGHTTAVDGIFGPNTEREVRAFQQAEGLAVDGIVGPNTWAGLVVPVAEGSTATHAVEAAQEQLNKHGADLPVTGSFDTATGTAVRDFQDEHGIDPTGTVDTATWRELIAGVGAVGGYSLPLDRSAQPRSAYAASHHDYPAIDIPVWSGHSVYAVNGGRAVKIDQGSRGCGNGVQVTGRDGGVYTYCHFRSPAVASGEVEAGQLLGYSGTSGNSSGPHLHLQIKRNGTLVCPQRLLLAIYDGDTVPSIGSLPTSGCTH</sequence>
<evidence type="ECO:0000313" key="4">
    <source>
        <dbReference type="EMBL" id="TQJ04354.1"/>
    </source>
</evidence>
<keyword evidence="1" id="KW-0732">Signal</keyword>
<protein>
    <submittedName>
        <fullName evidence="4">Putative peptidoglycan binding protein</fullName>
    </submittedName>
</protein>
<dbReference type="OrthoDB" id="9815541at2"/>
<dbReference type="RefSeq" id="WP_142000040.1">
    <property type="nucleotide sequence ID" value="NZ_VFML01000001.1"/>
</dbReference>
<evidence type="ECO:0000259" key="3">
    <source>
        <dbReference type="Pfam" id="PF01551"/>
    </source>
</evidence>
<dbReference type="Pfam" id="PF01471">
    <property type="entry name" value="PG_binding_1"/>
    <property type="match status" value="2"/>
</dbReference>
<evidence type="ECO:0000259" key="2">
    <source>
        <dbReference type="Pfam" id="PF01471"/>
    </source>
</evidence>
<accession>A0A542DN13</accession>
<dbReference type="Gene3D" id="2.70.70.10">
    <property type="entry name" value="Glucose Permease (Domain IIA)"/>
    <property type="match status" value="1"/>
</dbReference>
<dbReference type="InterPro" id="IPR036365">
    <property type="entry name" value="PGBD-like_sf"/>
</dbReference>
<dbReference type="InterPro" id="IPR050570">
    <property type="entry name" value="Cell_wall_metabolism_enzyme"/>
</dbReference>
<comment type="caution">
    <text evidence="4">The sequence shown here is derived from an EMBL/GenBank/DDBJ whole genome shotgun (WGS) entry which is preliminary data.</text>
</comment>
<dbReference type="PANTHER" id="PTHR21666">
    <property type="entry name" value="PEPTIDASE-RELATED"/>
    <property type="match status" value="1"/>
</dbReference>
<feature type="domain" description="M23ase beta-sheet core" evidence="3">
    <location>
        <begin position="204"/>
        <end position="293"/>
    </location>
</feature>
<evidence type="ECO:0000313" key="5">
    <source>
        <dbReference type="Proteomes" id="UP000320876"/>
    </source>
</evidence>
<dbReference type="PANTHER" id="PTHR21666:SF270">
    <property type="entry name" value="MUREIN HYDROLASE ACTIVATOR ENVC"/>
    <property type="match status" value="1"/>
</dbReference>
<dbReference type="Proteomes" id="UP000320876">
    <property type="component" value="Unassembled WGS sequence"/>
</dbReference>
<evidence type="ECO:0000256" key="1">
    <source>
        <dbReference type="SAM" id="SignalP"/>
    </source>
</evidence>
<dbReference type="InterPro" id="IPR036366">
    <property type="entry name" value="PGBDSf"/>
</dbReference>
<dbReference type="SUPFAM" id="SSF47090">
    <property type="entry name" value="PGBD-like"/>
    <property type="match status" value="2"/>
</dbReference>
<feature type="domain" description="Peptidoglycan binding-like" evidence="2">
    <location>
        <begin position="51"/>
        <end position="104"/>
    </location>
</feature>
<dbReference type="InterPro" id="IPR002477">
    <property type="entry name" value="Peptidoglycan-bd-like"/>
</dbReference>
<dbReference type="Gene3D" id="1.10.101.10">
    <property type="entry name" value="PGBD-like superfamily/PGBD"/>
    <property type="match status" value="2"/>
</dbReference>
<dbReference type="Pfam" id="PF01551">
    <property type="entry name" value="Peptidase_M23"/>
    <property type="match status" value="1"/>
</dbReference>
<feature type="domain" description="Peptidoglycan binding-like" evidence="2">
    <location>
        <begin position="119"/>
        <end position="171"/>
    </location>
</feature>
<reference evidence="4 5" key="1">
    <citation type="submission" date="2019-06" db="EMBL/GenBank/DDBJ databases">
        <title>Sequencing the genomes of 1000 actinobacteria strains.</title>
        <authorList>
            <person name="Klenk H.-P."/>
        </authorList>
    </citation>
    <scope>NUCLEOTIDE SEQUENCE [LARGE SCALE GENOMIC DNA]</scope>
    <source>
        <strain evidence="4 5">DSM 45679</strain>
    </source>
</reference>
<dbReference type="SUPFAM" id="SSF51261">
    <property type="entry name" value="Duplicated hybrid motif"/>
    <property type="match status" value="1"/>
</dbReference>
<gene>
    <name evidence="4" type="ORF">FB471_4142</name>
</gene>
<feature type="signal peptide" evidence="1">
    <location>
        <begin position="1"/>
        <end position="27"/>
    </location>
</feature>
<organism evidence="4 5">
    <name type="scientific">Amycolatopsis cihanbeyliensis</name>
    <dbReference type="NCBI Taxonomy" id="1128664"/>
    <lineage>
        <taxon>Bacteria</taxon>
        <taxon>Bacillati</taxon>
        <taxon>Actinomycetota</taxon>
        <taxon>Actinomycetes</taxon>
        <taxon>Pseudonocardiales</taxon>
        <taxon>Pseudonocardiaceae</taxon>
        <taxon>Amycolatopsis</taxon>
    </lineage>
</organism>
<keyword evidence="5" id="KW-1185">Reference proteome</keyword>
<dbReference type="GO" id="GO:0004222">
    <property type="term" value="F:metalloendopeptidase activity"/>
    <property type="evidence" value="ECO:0007669"/>
    <property type="project" value="TreeGrafter"/>
</dbReference>
<dbReference type="AlphaFoldDB" id="A0A542DN13"/>
<name>A0A542DN13_AMYCI</name>
<dbReference type="InterPro" id="IPR011055">
    <property type="entry name" value="Dup_hybrid_motif"/>
</dbReference>
<feature type="chain" id="PRO_5022238434" evidence="1">
    <location>
        <begin position="28"/>
        <end position="321"/>
    </location>
</feature>
<proteinExistence type="predicted"/>